<dbReference type="Pfam" id="PF00585">
    <property type="entry name" value="Thr_dehydrat_C"/>
    <property type="match status" value="2"/>
</dbReference>
<sequence length="639" mass="68692">MKQRRLQRRSAPGWARAAPSGELQAAAAAVRQADVDRLSSPQDASASSNGSNGTHTDAFSSSNGAHAPELCSPEDLVLEPGELSHIDRSHPLDSADVFRCSGCLIEACQGPSGCAKMLWRDQPGGYLKEILTARVYDVAVESQLELAKGLSQSLNNRLFLKREDLQPVFSFKLRGAYNKMASLTAEQRERGVITSSAGNHAQGVSLAASRLGCKATICMPTSTPGIKIDAVRRLGGIVELVGETYSETQTYAQAKSAETGMVFIPPYDDPYIISGQGTVGTELLRQLSTPDLDKLHAIFVAIGGGGLAAGIAAYVKALRPGVKIYGVEPSGANAMALSLMKGKRVTLSKVDAFADGVAVKQVGMETFRMCRSLLDGVILVDNSAISAAIKDVFNETRSILEPAGAVAVAGAKAYLSRHGLKGVSAVAVTSGANMNFDRLRLVTELAGIGALKEAMLATTMPERQGSFKDFLDIALDNSDLQITEFKYRFSAAAEAHVLWGLGIRHPSEVAKLEERLTTAGFPTIDISGIEAAQIHLRHLVGGRARSYTGELPHERIFQVDFPERPGALRKFLGVFSPDFLLTLFHYRKTGNRSTKLLIGMQVPPMEEEKFQRAVDALADNYTFEELSGKARQVFGMFIS</sequence>
<dbReference type="PANTHER" id="PTHR48078:SF11">
    <property type="entry name" value="THREONINE DEHYDRATASE, MITOCHONDRIAL"/>
    <property type="match status" value="1"/>
</dbReference>
<dbReference type="SUPFAM" id="SSF55021">
    <property type="entry name" value="ACT-like"/>
    <property type="match status" value="2"/>
</dbReference>
<evidence type="ECO:0000313" key="14">
    <source>
        <dbReference type="EMBL" id="CAL5220401.1"/>
    </source>
</evidence>
<dbReference type="InterPro" id="IPR000634">
    <property type="entry name" value="Ser/Thr_deHydtase_PyrdxlP-BS"/>
</dbReference>
<dbReference type="Pfam" id="PF00291">
    <property type="entry name" value="PALP"/>
    <property type="match status" value="1"/>
</dbReference>
<evidence type="ECO:0000313" key="15">
    <source>
        <dbReference type="Proteomes" id="UP001497392"/>
    </source>
</evidence>
<evidence type="ECO:0000256" key="7">
    <source>
        <dbReference type="ARBA" id="ARBA00022737"/>
    </source>
</evidence>
<keyword evidence="10 11" id="KW-0100">Branched-chain amino acid biosynthesis</keyword>
<dbReference type="Proteomes" id="UP001497392">
    <property type="component" value="Unassembled WGS sequence"/>
</dbReference>
<feature type="compositionally biased region" description="Polar residues" evidence="12">
    <location>
        <begin position="39"/>
        <end position="64"/>
    </location>
</feature>
<dbReference type="PROSITE" id="PS00165">
    <property type="entry name" value="DEHYDRATASE_SER_THR"/>
    <property type="match status" value="1"/>
</dbReference>
<gene>
    <name evidence="14" type="primary">g2410</name>
    <name evidence="14" type="ORF">VP750_LOCUS2060</name>
</gene>
<dbReference type="NCBIfam" id="TIGR01124">
    <property type="entry name" value="ilvA_2Cterm"/>
    <property type="match status" value="1"/>
</dbReference>
<dbReference type="InterPro" id="IPR005787">
    <property type="entry name" value="Thr_deHydtase_biosynth"/>
</dbReference>
<evidence type="ECO:0000256" key="11">
    <source>
        <dbReference type="RuleBase" id="RU362012"/>
    </source>
</evidence>
<evidence type="ECO:0000256" key="10">
    <source>
        <dbReference type="ARBA" id="ARBA00023304"/>
    </source>
</evidence>
<evidence type="ECO:0000256" key="5">
    <source>
        <dbReference type="ARBA" id="ARBA00022605"/>
    </source>
</evidence>
<organism evidence="14 15">
    <name type="scientific">Coccomyxa viridis</name>
    <dbReference type="NCBI Taxonomy" id="1274662"/>
    <lineage>
        <taxon>Eukaryota</taxon>
        <taxon>Viridiplantae</taxon>
        <taxon>Chlorophyta</taxon>
        <taxon>core chlorophytes</taxon>
        <taxon>Trebouxiophyceae</taxon>
        <taxon>Trebouxiophyceae incertae sedis</taxon>
        <taxon>Coccomyxaceae</taxon>
        <taxon>Coccomyxa</taxon>
    </lineage>
</organism>
<feature type="region of interest" description="Disordered" evidence="12">
    <location>
        <begin position="1"/>
        <end position="65"/>
    </location>
</feature>
<dbReference type="InterPro" id="IPR001926">
    <property type="entry name" value="TrpB-like_PALP"/>
</dbReference>
<feature type="domain" description="ACT-like" evidence="13">
    <location>
        <begin position="454"/>
        <end position="528"/>
    </location>
</feature>
<dbReference type="Gene3D" id="3.40.1020.10">
    <property type="entry name" value="Biosynthetic Threonine Deaminase, Domain 3"/>
    <property type="match status" value="1"/>
</dbReference>
<comment type="similarity">
    <text evidence="4 11">Belongs to the serine/threonine dehydratase family.</text>
</comment>
<keyword evidence="5 11" id="KW-0028">Amino-acid biosynthesis</keyword>
<evidence type="ECO:0000256" key="12">
    <source>
        <dbReference type="SAM" id="MobiDB-lite"/>
    </source>
</evidence>
<dbReference type="PROSITE" id="PS51672">
    <property type="entry name" value="ACT_LIKE"/>
    <property type="match status" value="2"/>
</dbReference>
<comment type="catalytic activity">
    <reaction evidence="1 11">
        <text>L-threonine = 2-oxobutanoate + NH4(+)</text>
        <dbReference type="Rhea" id="RHEA:22108"/>
        <dbReference type="ChEBI" id="CHEBI:16763"/>
        <dbReference type="ChEBI" id="CHEBI:28938"/>
        <dbReference type="ChEBI" id="CHEBI:57926"/>
        <dbReference type="EC" id="4.3.1.19"/>
    </reaction>
</comment>
<dbReference type="EC" id="4.3.1.19" evidence="11"/>
<dbReference type="CDD" id="cd01562">
    <property type="entry name" value="Thr-dehyd"/>
    <property type="match status" value="1"/>
</dbReference>
<dbReference type="InterPro" id="IPR038110">
    <property type="entry name" value="TD_ACT-like_sf"/>
</dbReference>
<keyword evidence="8 11" id="KW-0663">Pyridoxal phosphate</keyword>
<dbReference type="SUPFAM" id="SSF53686">
    <property type="entry name" value="Tryptophan synthase beta subunit-like PLP-dependent enzymes"/>
    <property type="match status" value="1"/>
</dbReference>
<keyword evidence="7" id="KW-0677">Repeat</keyword>
<comment type="pathway">
    <text evidence="3 11">Amino-acid biosynthesis; L-isoleucine biosynthesis; 2-oxobutanoate from L-threonine: step 1/1.</text>
</comment>
<name>A0ABP1FNA9_9CHLO</name>
<comment type="cofactor">
    <cofactor evidence="2 11">
        <name>pyridoxal 5'-phosphate</name>
        <dbReference type="ChEBI" id="CHEBI:597326"/>
    </cofactor>
</comment>
<dbReference type="EMBL" id="CAXHTA020000003">
    <property type="protein sequence ID" value="CAL5220401.1"/>
    <property type="molecule type" value="Genomic_DNA"/>
</dbReference>
<evidence type="ECO:0000256" key="2">
    <source>
        <dbReference type="ARBA" id="ARBA00001933"/>
    </source>
</evidence>
<keyword evidence="9 11" id="KW-0456">Lyase</keyword>
<protein>
    <recommendedName>
        <fullName evidence="11">Threonine dehydratase</fullName>
        <ecNumber evidence="11">4.3.1.19</ecNumber>
    </recommendedName>
    <alternativeName>
        <fullName evidence="11">Threonine deaminase</fullName>
    </alternativeName>
</protein>
<proteinExistence type="inferred from homology"/>
<dbReference type="InterPro" id="IPR045865">
    <property type="entry name" value="ACT-like_dom_sf"/>
</dbReference>
<evidence type="ECO:0000256" key="9">
    <source>
        <dbReference type="ARBA" id="ARBA00023239"/>
    </source>
</evidence>
<keyword evidence="6 11" id="KW-0412">Isoleucine biosynthesis</keyword>
<dbReference type="Gene3D" id="3.40.50.1100">
    <property type="match status" value="2"/>
</dbReference>
<evidence type="ECO:0000256" key="1">
    <source>
        <dbReference type="ARBA" id="ARBA00001274"/>
    </source>
</evidence>
<dbReference type="NCBIfam" id="NF006674">
    <property type="entry name" value="PRK09224.1"/>
    <property type="match status" value="1"/>
</dbReference>
<feature type="compositionally biased region" description="Low complexity" evidence="12">
    <location>
        <begin position="23"/>
        <end position="32"/>
    </location>
</feature>
<reference evidence="14 15" key="1">
    <citation type="submission" date="2024-06" db="EMBL/GenBank/DDBJ databases">
        <authorList>
            <person name="Kraege A."/>
            <person name="Thomma B."/>
        </authorList>
    </citation>
    <scope>NUCLEOTIDE SEQUENCE [LARGE SCALE GENOMIC DNA]</scope>
</reference>
<evidence type="ECO:0000259" key="13">
    <source>
        <dbReference type="PROSITE" id="PS51672"/>
    </source>
</evidence>
<accession>A0ABP1FNA9</accession>
<evidence type="ECO:0000256" key="6">
    <source>
        <dbReference type="ARBA" id="ARBA00022624"/>
    </source>
</evidence>
<dbReference type="InterPro" id="IPR050147">
    <property type="entry name" value="Ser/Thr_Dehydratase"/>
</dbReference>
<dbReference type="InterPro" id="IPR001721">
    <property type="entry name" value="TD_ACT-like"/>
</dbReference>
<evidence type="ECO:0000256" key="8">
    <source>
        <dbReference type="ARBA" id="ARBA00022898"/>
    </source>
</evidence>
<dbReference type="InterPro" id="IPR036052">
    <property type="entry name" value="TrpB-like_PALP_sf"/>
</dbReference>
<keyword evidence="15" id="KW-1185">Reference proteome</keyword>
<evidence type="ECO:0000256" key="4">
    <source>
        <dbReference type="ARBA" id="ARBA00010869"/>
    </source>
</evidence>
<dbReference type="PANTHER" id="PTHR48078">
    <property type="entry name" value="THREONINE DEHYDRATASE, MITOCHONDRIAL-RELATED"/>
    <property type="match status" value="1"/>
</dbReference>
<comment type="caution">
    <text evidence="14">The sequence shown here is derived from an EMBL/GenBank/DDBJ whole genome shotgun (WGS) entry which is preliminary data.</text>
</comment>
<evidence type="ECO:0000256" key="3">
    <source>
        <dbReference type="ARBA" id="ARBA00004810"/>
    </source>
</evidence>
<feature type="domain" description="ACT-like" evidence="13">
    <location>
        <begin position="555"/>
        <end position="628"/>
    </location>
</feature>